<accession>A0A1T5FDK0</accession>
<dbReference type="Gene3D" id="2.60.40.2810">
    <property type="match status" value="1"/>
</dbReference>
<evidence type="ECO:0000313" key="3">
    <source>
        <dbReference type="Proteomes" id="UP000190150"/>
    </source>
</evidence>
<dbReference type="Pfam" id="PF17963">
    <property type="entry name" value="Big_9"/>
    <property type="match status" value="1"/>
</dbReference>
<dbReference type="Proteomes" id="UP000190150">
    <property type="component" value="Unassembled WGS sequence"/>
</dbReference>
<dbReference type="Pfam" id="PF13585">
    <property type="entry name" value="CHU_C"/>
    <property type="match status" value="1"/>
</dbReference>
<name>A0A1T5FDK0_9SPHI</name>
<dbReference type="STRING" id="1513896.SAMN05660841_03199"/>
<dbReference type="RefSeq" id="WP_079644551.1">
    <property type="nucleotide sequence ID" value="NZ_FUZF01000015.1"/>
</dbReference>
<dbReference type="EMBL" id="FUZF01000015">
    <property type="protein sequence ID" value="SKB94259.1"/>
    <property type="molecule type" value="Genomic_DNA"/>
</dbReference>
<dbReference type="AlphaFoldDB" id="A0A1T5FDK0"/>
<keyword evidence="1" id="KW-0732">Signal</keyword>
<feature type="signal peptide" evidence="1">
    <location>
        <begin position="1"/>
        <end position="21"/>
    </location>
</feature>
<protein>
    <submittedName>
        <fullName evidence="2">Gliding motility-associated C-terminal domain-containing protein</fullName>
    </submittedName>
</protein>
<sequence>MKWLFLVVLTIGASLNIYSQAQNSKAVIFDEVQEIRKNESLVIAADTLIFGPNADLSVEGVLVVQSPYIILDPRAHVNGSGTIRIVSPTLVKDGRFQENTPTVIDGNGNSNIKVNIELSNQANLLLARLTHSFIKGELLKPGVFCVDSKFSLMEDGVCVELRGNCFTLGLDAVLENASPKRMIISNGNINSLFSKKMYANSVFEFPIGLVEGDYSSVVLKPEKEAQLFVSLIKHSSTNSVLSFANKAGGIDRIWGVHADHKVRTTYTFEHNEKDESNLLRSSDMEIFQYSDANEWKLTTTNYLGGREHSTKNLASMYTNVSVNYFSKFGILRAMPQTKDDHVTMKEGQSIVIPILSNDKAGDGKLILENTKIVEAPLNGFAEFLPSGEVRYKPVNKFTGSDSFIYEVIDEFGLASRSAVFITVDGESNLGEGLLVLSNVLTPNGDGYNDQLVFVNKEKLLQLELTIVNRWGDRLYESKAYHNTWDGSGLSGGTYYYIIKYRKQNGDLVQQKGWILLNK</sequence>
<feature type="chain" id="PRO_5013024477" evidence="1">
    <location>
        <begin position="22"/>
        <end position="518"/>
    </location>
</feature>
<gene>
    <name evidence="2" type="ORF">SAMN05660841_03199</name>
</gene>
<evidence type="ECO:0000256" key="1">
    <source>
        <dbReference type="SAM" id="SignalP"/>
    </source>
</evidence>
<dbReference type="NCBIfam" id="TIGR04131">
    <property type="entry name" value="Bac_Flav_CTERM"/>
    <property type="match status" value="1"/>
</dbReference>
<organism evidence="2 3">
    <name type="scientific">Sphingobacterium nematocida</name>
    <dbReference type="NCBI Taxonomy" id="1513896"/>
    <lineage>
        <taxon>Bacteria</taxon>
        <taxon>Pseudomonadati</taxon>
        <taxon>Bacteroidota</taxon>
        <taxon>Sphingobacteriia</taxon>
        <taxon>Sphingobacteriales</taxon>
        <taxon>Sphingobacteriaceae</taxon>
        <taxon>Sphingobacterium</taxon>
    </lineage>
</organism>
<evidence type="ECO:0000313" key="2">
    <source>
        <dbReference type="EMBL" id="SKB94259.1"/>
    </source>
</evidence>
<dbReference type="OrthoDB" id="1489185at2"/>
<dbReference type="InterPro" id="IPR026341">
    <property type="entry name" value="T9SS_type_B"/>
</dbReference>
<proteinExistence type="predicted"/>
<reference evidence="3" key="1">
    <citation type="submission" date="2017-02" db="EMBL/GenBank/DDBJ databases">
        <authorList>
            <person name="Varghese N."/>
            <person name="Submissions S."/>
        </authorList>
    </citation>
    <scope>NUCLEOTIDE SEQUENCE [LARGE SCALE GENOMIC DNA]</scope>
    <source>
        <strain evidence="3">DSM 24091</strain>
    </source>
</reference>
<keyword evidence="3" id="KW-1185">Reference proteome</keyword>